<dbReference type="AlphaFoldDB" id="A0A5N5K3H3"/>
<evidence type="ECO:0000313" key="7">
    <source>
        <dbReference type="Proteomes" id="UP000326939"/>
    </source>
</evidence>
<feature type="compositionally biased region" description="Basic and acidic residues" evidence="5">
    <location>
        <begin position="438"/>
        <end position="447"/>
    </location>
</feature>
<dbReference type="EMBL" id="VDCV01000015">
    <property type="protein sequence ID" value="KAB5524230.1"/>
    <property type="molecule type" value="Genomic_DNA"/>
</dbReference>
<evidence type="ECO:0000256" key="3">
    <source>
        <dbReference type="ARBA" id="ARBA00022552"/>
    </source>
</evidence>
<gene>
    <name evidence="6" type="ORF">DKX38_021979</name>
</gene>
<dbReference type="PANTHER" id="PTHR13026">
    <property type="entry name" value="NNP-1 PROTEIN NOVEL NUCLEAR PROTEIN 1 NOP52"/>
    <property type="match status" value="1"/>
</dbReference>
<dbReference type="Pfam" id="PF05997">
    <property type="entry name" value="Nop52"/>
    <property type="match status" value="1"/>
</dbReference>
<comment type="subcellular location">
    <subcellularLocation>
        <location evidence="1">Nucleus</location>
    </subcellularLocation>
</comment>
<dbReference type="PANTHER" id="PTHR13026:SF0">
    <property type="entry name" value="RIBOSOMAL RNA PROCESSING 1B"/>
    <property type="match status" value="1"/>
</dbReference>
<evidence type="ECO:0000256" key="4">
    <source>
        <dbReference type="ARBA" id="ARBA00023242"/>
    </source>
</evidence>
<feature type="compositionally biased region" description="Polar residues" evidence="5">
    <location>
        <begin position="413"/>
        <end position="437"/>
    </location>
</feature>
<comment type="similarity">
    <text evidence="2">Belongs to the RRP1 family.</text>
</comment>
<protein>
    <recommendedName>
        <fullName evidence="8">Ribosomal RNA processing protein 1 homolog</fullName>
    </recommendedName>
</protein>
<evidence type="ECO:0000256" key="1">
    <source>
        <dbReference type="ARBA" id="ARBA00004123"/>
    </source>
</evidence>
<proteinExistence type="inferred from homology"/>
<feature type="region of interest" description="Disordered" evidence="5">
    <location>
        <begin position="28"/>
        <end position="58"/>
    </location>
</feature>
<dbReference type="Proteomes" id="UP000326939">
    <property type="component" value="Chromosome 15"/>
</dbReference>
<feature type="region of interest" description="Disordered" evidence="5">
    <location>
        <begin position="373"/>
        <end position="447"/>
    </location>
</feature>
<dbReference type="GO" id="GO:0030688">
    <property type="term" value="C:preribosome, small subunit precursor"/>
    <property type="evidence" value="ECO:0007669"/>
    <property type="project" value="InterPro"/>
</dbReference>
<dbReference type="GO" id="GO:0006364">
    <property type="term" value="P:rRNA processing"/>
    <property type="evidence" value="ECO:0007669"/>
    <property type="project" value="UniProtKB-KW"/>
</dbReference>
<dbReference type="InterPro" id="IPR010301">
    <property type="entry name" value="RRP1"/>
</dbReference>
<evidence type="ECO:0000313" key="6">
    <source>
        <dbReference type="EMBL" id="KAB5524230.1"/>
    </source>
</evidence>
<sequence length="616" mass="68223">MTVSRIRKNKSAYTAFSVSSLDSHRQESFSSVHPPQEFPQTTFFPSHQSRTMEEGPQIQGQTSKALIKQLASSDTKARNKSLKILLNRWLPSQRQISEETMKKIWKGLFYCMWHADKSLAQNQLINKLSSLLSVIDDESVCFSYFSVFIVTLRREWSGIDGLRLDKFYLLIRRFVNSLFVLFKKKKWGLSVVERFMKVFVEKGFLADDKLGNGVNYHVASVFVEELKGFLPVRKAVLEVIFGSFVGVMGRVSDKVLLGKIKSNVFDVLLQMGRELLEVKKGGDVGENDEVVVLGSIALVMEFSKKFYELGSSVECCQGNRKVILGLHEVFLKLEKDFVASGIKVSLPESNGDDEDEEEVPTLVPIDSGMEVEGLNGNVVANGPGSKKLKKSKKAKKESDGNSKKDKKKKKNAISGSHSESDSMTDANGNGNMPNGENSSKEKTGDDNLIKFNESAIANLQRQFEKVAADVDIDEDVASACDFPKVTGNGNVSKKRKRAKSVDGKRSENLELAGQEDAEASTSAMAKSTEKSAKKVRFSMKNNLIWKPSTPLPPQSLRIPPSVTPRGSALKKGVPPGPVRAMPAKKKMKQRAKSTKKVIKGISLATKRIKKLKSLSI</sequence>
<evidence type="ECO:0000256" key="2">
    <source>
        <dbReference type="ARBA" id="ARBA00006374"/>
    </source>
</evidence>
<feature type="region of interest" description="Disordered" evidence="5">
    <location>
        <begin position="477"/>
        <end position="596"/>
    </location>
</feature>
<evidence type="ECO:0000256" key="5">
    <source>
        <dbReference type="SAM" id="MobiDB-lite"/>
    </source>
</evidence>
<feature type="compositionally biased region" description="Basic residues" evidence="5">
    <location>
        <begin position="582"/>
        <end position="596"/>
    </location>
</feature>
<name>A0A5N5K3H3_9ROSI</name>
<evidence type="ECO:0008006" key="8">
    <source>
        <dbReference type="Google" id="ProtNLM"/>
    </source>
</evidence>
<comment type="caution">
    <text evidence="6">The sequence shown here is derived from an EMBL/GenBank/DDBJ whole genome shotgun (WGS) entry which is preliminary data.</text>
</comment>
<reference evidence="7" key="1">
    <citation type="journal article" date="2019" name="Gigascience">
        <title>De novo genome assembly of the endangered Acer yangbiense, a plant species with extremely small populations endemic to Yunnan Province, China.</title>
        <authorList>
            <person name="Yang J."/>
            <person name="Wariss H.M."/>
            <person name="Tao L."/>
            <person name="Zhang R."/>
            <person name="Yun Q."/>
            <person name="Hollingsworth P."/>
            <person name="Dao Z."/>
            <person name="Luo G."/>
            <person name="Guo H."/>
            <person name="Ma Y."/>
            <person name="Sun W."/>
        </authorList>
    </citation>
    <scope>NUCLEOTIDE SEQUENCE [LARGE SCALE GENOMIC DNA]</scope>
    <source>
        <strain evidence="7">cv. br00</strain>
    </source>
</reference>
<keyword evidence="7" id="KW-1185">Reference proteome</keyword>
<accession>A0A5N5K3H3</accession>
<keyword evidence="4" id="KW-0539">Nucleus</keyword>
<feature type="compositionally biased region" description="Low complexity" evidence="5">
    <location>
        <begin position="34"/>
        <end position="45"/>
    </location>
</feature>
<feature type="compositionally biased region" description="Basic residues" evidence="5">
    <location>
        <begin position="386"/>
        <end position="395"/>
    </location>
</feature>
<organism evidence="6 7">
    <name type="scientific">Salix brachista</name>
    <dbReference type="NCBI Taxonomy" id="2182728"/>
    <lineage>
        <taxon>Eukaryota</taxon>
        <taxon>Viridiplantae</taxon>
        <taxon>Streptophyta</taxon>
        <taxon>Embryophyta</taxon>
        <taxon>Tracheophyta</taxon>
        <taxon>Spermatophyta</taxon>
        <taxon>Magnoliopsida</taxon>
        <taxon>eudicotyledons</taxon>
        <taxon>Gunneridae</taxon>
        <taxon>Pentapetalae</taxon>
        <taxon>rosids</taxon>
        <taxon>fabids</taxon>
        <taxon>Malpighiales</taxon>
        <taxon>Salicaceae</taxon>
        <taxon>Saliceae</taxon>
        <taxon>Salix</taxon>
    </lineage>
</organism>
<feature type="compositionally biased region" description="Basic and acidic residues" evidence="5">
    <location>
        <begin position="499"/>
        <end position="508"/>
    </location>
</feature>
<dbReference type="GO" id="GO:0005634">
    <property type="term" value="C:nucleus"/>
    <property type="evidence" value="ECO:0007669"/>
    <property type="project" value="UniProtKB-SubCell"/>
</dbReference>
<keyword evidence="3" id="KW-0698">rRNA processing</keyword>